<dbReference type="Proteomes" id="UP000325315">
    <property type="component" value="Unassembled WGS sequence"/>
</dbReference>
<name>A0A5B6WS68_9ROSI</name>
<dbReference type="PANTHER" id="PTHR35046:SF18">
    <property type="entry name" value="RNA-DIRECTED DNA POLYMERASE"/>
    <property type="match status" value="1"/>
</dbReference>
<organism evidence="1 2">
    <name type="scientific">Gossypium australe</name>
    <dbReference type="NCBI Taxonomy" id="47621"/>
    <lineage>
        <taxon>Eukaryota</taxon>
        <taxon>Viridiplantae</taxon>
        <taxon>Streptophyta</taxon>
        <taxon>Embryophyta</taxon>
        <taxon>Tracheophyta</taxon>
        <taxon>Spermatophyta</taxon>
        <taxon>Magnoliopsida</taxon>
        <taxon>eudicotyledons</taxon>
        <taxon>Gunneridae</taxon>
        <taxon>Pentapetalae</taxon>
        <taxon>rosids</taxon>
        <taxon>malvids</taxon>
        <taxon>Malvales</taxon>
        <taxon>Malvaceae</taxon>
        <taxon>Malvoideae</taxon>
        <taxon>Gossypium</taxon>
    </lineage>
</organism>
<dbReference type="PANTHER" id="PTHR35046">
    <property type="entry name" value="ZINC KNUCKLE (CCHC-TYPE) FAMILY PROTEIN"/>
    <property type="match status" value="1"/>
</dbReference>
<dbReference type="EMBL" id="SMMG02000002">
    <property type="protein sequence ID" value="KAA3484208.1"/>
    <property type="molecule type" value="Genomic_DNA"/>
</dbReference>
<gene>
    <name evidence="1" type="ORF">EPI10_006305</name>
</gene>
<accession>A0A5B6WS68</accession>
<reference evidence="1" key="1">
    <citation type="submission" date="2019-08" db="EMBL/GenBank/DDBJ databases">
        <authorList>
            <person name="Liu F."/>
        </authorList>
    </citation>
    <scope>NUCLEOTIDE SEQUENCE [LARGE SCALE GENOMIC DNA]</scope>
    <source>
        <strain evidence="1">PA1801</strain>
        <tissue evidence="1">Leaf</tissue>
    </source>
</reference>
<dbReference type="SUPFAM" id="SSF53098">
    <property type="entry name" value="Ribonuclease H-like"/>
    <property type="match status" value="1"/>
</dbReference>
<evidence type="ECO:0000313" key="1">
    <source>
        <dbReference type="EMBL" id="KAA3484208.1"/>
    </source>
</evidence>
<protein>
    <submittedName>
        <fullName evidence="1">Integrase</fullName>
    </submittedName>
</protein>
<dbReference type="OrthoDB" id="1623338at2759"/>
<dbReference type="InterPro" id="IPR012337">
    <property type="entry name" value="RNaseH-like_sf"/>
</dbReference>
<keyword evidence="2" id="KW-1185">Reference proteome</keyword>
<evidence type="ECO:0000313" key="2">
    <source>
        <dbReference type="Proteomes" id="UP000325315"/>
    </source>
</evidence>
<proteinExistence type="predicted"/>
<dbReference type="AlphaFoldDB" id="A0A5B6WS68"/>
<sequence>MKQENSEFVAKCLICQRIVERLAKSNHFIHVRTYYSLEKLVKLYIYEIFRLHGVLLSIIFYRDPRFTSRFWSKLHKALDTRQNFSTTFDP</sequence>
<comment type="caution">
    <text evidence="1">The sequence shown here is derived from an EMBL/GenBank/DDBJ whole genome shotgun (WGS) entry which is preliminary data.</text>
</comment>